<dbReference type="RefSeq" id="WP_398282578.1">
    <property type="nucleotide sequence ID" value="NZ_JBITLV010000005.1"/>
</dbReference>
<dbReference type="SMART" id="SM00028">
    <property type="entry name" value="TPR"/>
    <property type="match status" value="3"/>
</dbReference>
<evidence type="ECO:0000313" key="2">
    <source>
        <dbReference type="Proteomes" id="UP001612915"/>
    </source>
</evidence>
<dbReference type="Pfam" id="PF13432">
    <property type="entry name" value="TPR_16"/>
    <property type="match status" value="1"/>
</dbReference>
<name>A0ABW8AQK4_9ACTN</name>
<gene>
    <name evidence="1" type="ORF">ACIB24_16430</name>
</gene>
<sequence length="113" mass="12928">MSERDYDGYEVFDLYRLGSLFLDIDDPRSAVGHLEAALEREPGDPAIERLLARALYRFAALGRAEELLRRIVERDPADVESTFLLGRTLQRRGRPVEARTYLRLAAAMDPSYL</sequence>
<dbReference type="Proteomes" id="UP001612915">
    <property type="component" value="Unassembled WGS sequence"/>
</dbReference>
<comment type="caution">
    <text evidence="1">The sequence shown here is derived from an EMBL/GenBank/DDBJ whole genome shotgun (WGS) entry which is preliminary data.</text>
</comment>
<accession>A0ABW8AQK4</accession>
<dbReference type="InterPro" id="IPR011990">
    <property type="entry name" value="TPR-like_helical_dom_sf"/>
</dbReference>
<evidence type="ECO:0000313" key="1">
    <source>
        <dbReference type="EMBL" id="MFI7588659.1"/>
    </source>
</evidence>
<reference evidence="1 2" key="1">
    <citation type="submission" date="2024-10" db="EMBL/GenBank/DDBJ databases">
        <title>The Natural Products Discovery Center: Release of the First 8490 Sequenced Strains for Exploring Actinobacteria Biosynthetic Diversity.</title>
        <authorList>
            <person name="Kalkreuter E."/>
            <person name="Kautsar S.A."/>
            <person name="Yang D."/>
            <person name="Bader C.D."/>
            <person name="Teijaro C.N."/>
            <person name="Fluegel L."/>
            <person name="Davis C.M."/>
            <person name="Simpson J.R."/>
            <person name="Lauterbach L."/>
            <person name="Steele A.D."/>
            <person name="Gui C."/>
            <person name="Meng S."/>
            <person name="Li G."/>
            <person name="Viehrig K."/>
            <person name="Ye F."/>
            <person name="Su P."/>
            <person name="Kiefer A.F."/>
            <person name="Nichols A."/>
            <person name="Cepeda A.J."/>
            <person name="Yan W."/>
            <person name="Fan B."/>
            <person name="Jiang Y."/>
            <person name="Adhikari A."/>
            <person name="Zheng C.-J."/>
            <person name="Schuster L."/>
            <person name="Cowan T.M."/>
            <person name="Smanski M.J."/>
            <person name="Chevrette M.G."/>
            <person name="De Carvalho L.P.S."/>
            <person name="Shen B."/>
        </authorList>
    </citation>
    <scope>NUCLEOTIDE SEQUENCE [LARGE SCALE GENOMIC DNA]</scope>
    <source>
        <strain evidence="1 2">NPDC049639</strain>
    </source>
</reference>
<dbReference type="InterPro" id="IPR019734">
    <property type="entry name" value="TPR_rpt"/>
</dbReference>
<dbReference type="EMBL" id="JBITLV010000005">
    <property type="protein sequence ID" value="MFI7588659.1"/>
    <property type="molecule type" value="Genomic_DNA"/>
</dbReference>
<proteinExistence type="predicted"/>
<dbReference type="Gene3D" id="1.25.40.10">
    <property type="entry name" value="Tetratricopeptide repeat domain"/>
    <property type="match status" value="1"/>
</dbReference>
<organism evidence="1 2">
    <name type="scientific">Spongisporangium articulatum</name>
    <dbReference type="NCBI Taxonomy" id="3362603"/>
    <lineage>
        <taxon>Bacteria</taxon>
        <taxon>Bacillati</taxon>
        <taxon>Actinomycetota</taxon>
        <taxon>Actinomycetes</taxon>
        <taxon>Kineosporiales</taxon>
        <taxon>Kineosporiaceae</taxon>
        <taxon>Spongisporangium</taxon>
    </lineage>
</organism>
<keyword evidence="2" id="KW-1185">Reference proteome</keyword>
<protein>
    <submittedName>
        <fullName evidence="1">Tetratricopeptide repeat protein</fullName>
    </submittedName>
</protein>
<dbReference type="SUPFAM" id="SSF48452">
    <property type="entry name" value="TPR-like"/>
    <property type="match status" value="1"/>
</dbReference>